<dbReference type="PANTHER" id="PTHR48078:SF6">
    <property type="entry name" value="L-THREONINE DEHYDRATASE CATABOLIC TDCB"/>
    <property type="match status" value="1"/>
</dbReference>
<evidence type="ECO:0000313" key="5">
    <source>
        <dbReference type="EMBL" id="GLS19704.1"/>
    </source>
</evidence>
<evidence type="ECO:0000256" key="3">
    <source>
        <dbReference type="ARBA" id="ARBA00023239"/>
    </source>
</evidence>
<dbReference type="InterPro" id="IPR050147">
    <property type="entry name" value="Ser/Thr_Dehydratase"/>
</dbReference>
<dbReference type="SUPFAM" id="SSF53686">
    <property type="entry name" value="Tryptophan synthase beta subunit-like PLP-dependent enzymes"/>
    <property type="match status" value="1"/>
</dbReference>
<comment type="caution">
    <text evidence="5">The sequence shown here is derived from an EMBL/GenBank/DDBJ whole genome shotgun (WGS) entry which is preliminary data.</text>
</comment>
<keyword evidence="6" id="KW-1185">Reference proteome</keyword>
<reference evidence="6" key="1">
    <citation type="journal article" date="2019" name="Int. J. Syst. Evol. Microbiol.">
        <title>The Global Catalogue of Microorganisms (GCM) 10K type strain sequencing project: providing services to taxonomists for standard genome sequencing and annotation.</title>
        <authorList>
            <consortium name="The Broad Institute Genomics Platform"/>
            <consortium name="The Broad Institute Genome Sequencing Center for Infectious Disease"/>
            <person name="Wu L."/>
            <person name="Ma J."/>
        </authorList>
    </citation>
    <scope>NUCLEOTIDE SEQUENCE [LARGE SCALE GENOMIC DNA]</scope>
    <source>
        <strain evidence="6">NBRC 101365</strain>
    </source>
</reference>
<dbReference type="InterPro" id="IPR000634">
    <property type="entry name" value="Ser/Thr_deHydtase_PyrdxlP-BS"/>
</dbReference>
<feature type="domain" description="Tryptophan synthase beta chain-like PALP" evidence="4">
    <location>
        <begin position="19"/>
        <end position="306"/>
    </location>
</feature>
<dbReference type="EMBL" id="BSPC01000024">
    <property type="protein sequence ID" value="GLS19704.1"/>
    <property type="molecule type" value="Genomic_DNA"/>
</dbReference>
<keyword evidence="3" id="KW-0456">Lyase</keyword>
<dbReference type="InterPro" id="IPR001926">
    <property type="entry name" value="TrpB-like_PALP"/>
</dbReference>
<dbReference type="Gene3D" id="3.40.50.1100">
    <property type="match status" value="2"/>
</dbReference>
<evidence type="ECO:0000256" key="1">
    <source>
        <dbReference type="ARBA" id="ARBA00001933"/>
    </source>
</evidence>
<organism evidence="5 6">
    <name type="scientific">Labrys miyagiensis</name>
    <dbReference type="NCBI Taxonomy" id="346912"/>
    <lineage>
        <taxon>Bacteria</taxon>
        <taxon>Pseudomonadati</taxon>
        <taxon>Pseudomonadota</taxon>
        <taxon>Alphaproteobacteria</taxon>
        <taxon>Hyphomicrobiales</taxon>
        <taxon>Xanthobacteraceae</taxon>
        <taxon>Labrys</taxon>
    </lineage>
</organism>
<protein>
    <submittedName>
        <fullName evidence="5">Serine/threonine dehydratase</fullName>
    </submittedName>
</protein>
<dbReference type="InterPro" id="IPR036052">
    <property type="entry name" value="TrpB-like_PALP_sf"/>
</dbReference>
<evidence type="ECO:0000259" key="4">
    <source>
        <dbReference type="Pfam" id="PF00291"/>
    </source>
</evidence>
<proteinExistence type="predicted"/>
<evidence type="ECO:0000256" key="2">
    <source>
        <dbReference type="ARBA" id="ARBA00022898"/>
    </source>
</evidence>
<dbReference type="Pfam" id="PF00291">
    <property type="entry name" value="PALP"/>
    <property type="match status" value="1"/>
</dbReference>
<sequence>MQADVFDMAARSVQARQRIRDFIYETPLIPSRAIGLESDSAVFFKAENLQLTGSFKIRGGASKMTSLPRDQGVITASSGNHGIGAARAAQAIGQSLTVVLPETVTPAKLDLIRSFEAEIILYGAETGQAERHARALAAQRGLVYVSPYNDEEIVAGQGTIALELIKQVQPLDTVFIAMGGGGLISGIGSVLKHFSPKTRVFGISAANSAALAASMTAGRVVETEHLNTLADAVSGGLEEGSITLGLAMAVIDEVITCSEEEIATAMHDLLFKEHLLVEGAAALALAGFRRVAGRHGGQNNVILLCGGNVDAGSAIAAMTKRDHR</sequence>
<dbReference type="PANTHER" id="PTHR48078">
    <property type="entry name" value="THREONINE DEHYDRATASE, MITOCHONDRIAL-RELATED"/>
    <property type="match status" value="1"/>
</dbReference>
<keyword evidence="2" id="KW-0663">Pyridoxal phosphate</keyword>
<dbReference type="Proteomes" id="UP001156882">
    <property type="component" value="Unassembled WGS sequence"/>
</dbReference>
<dbReference type="RefSeq" id="WP_284312710.1">
    <property type="nucleotide sequence ID" value="NZ_BSPC01000024.1"/>
</dbReference>
<comment type="cofactor">
    <cofactor evidence="1">
        <name>pyridoxal 5'-phosphate</name>
        <dbReference type="ChEBI" id="CHEBI:597326"/>
    </cofactor>
</comment>
<dbReference type="PROSITE" id="PS00165">
    <property type="entry name" value="DEHYDRATASE_SER_THR"/>
    <property type="match status" value="1"/>
</dbReference>
<name>A0ABQ6CHJ3_9HYPH</name>
<evidence type="ECO:0000313" key="6">
    <source>
        <dbReference type="Proteomes" id="UP001156882"/>
    </source>
</evidence>
<gene>
    <name evidence="5" type="ORF">GCM10007874_27210</name>
</gene>
<accession>A0ABQ6CHJ3</accession>